<gene>
    <name evidence="7" type="primary">clpP1_1</name>
    <name evidence="7" type="ORF">ERS852551_02858</name>
</gene>
<dbReference type="RefSeq" id="WP_055245750.1">
    <property type="nucleotide sequence ID" value="NZ_CZBE01000022.1"/>
</dbReference>
<keyword evidence="3 7" id="KW-0645">Protease</keyword>
<dbReference type="PANTHER" id="PTHR10381">
    <property type="entry name" value="ATP-DEPENDENT CLP PROTEASE PROTEOLYTIC SUBUNIT"/>
    <property type="match status" value="1"/>
</dbReference>
<dbReference type="Proteomes" id="UP000095765">
    <property type="component" value="Unassembled WGS sequence"/>
</dbReference>
<dbReference type="Pfam" id="PF00574">
    <property type="entry name" value="CLP_protease"/>
    <property type="match status" value="1"/>
</dbReference>
<organism evidence="7 8">
    <name type="scientific">Anaerotruncus colihominis</name>
    <dbReference type="NCBI Taxonomy" id="169435"/>
    <lineage>
        <taxon>Bacteria</taxon>
        <taxon>Bacillati</taxon>
        <taxon>Bacillota</taxon>
        <taxon>Clostridia</taxon>
        <taxon>Eubacteriales</taxon>
        <taxon>Oscillospiraceae</taxon>
        <taxon>Anaerotruncus</taxon>
    </lineage>
</organism>
<dbReference type="GO" id="GO:0051117">
    <property type="term" value="F:ATPase binding"/>
    <property type="evidence" value="ECO:0007669"/>
    <property type="project" value="TreeGrafter"/>
</dbReference>
<reference evidence="7 8" key="1">
    <citation type="submission" date="2015-09" db="EMBL/GenBank/DDBJ databases">
        <authorList>
            <consortium name="Pathogen Informatics"/>
        </authorList>
    </citation>
    <scope>NUCLEOTIDE SEQUENCE [LARGE SCALE GENOMIC DNA]</scope>
    <source>
        <strain evidence="7 8">2789STDY5834939</strain>
    </source>
</reference>
<dbReference type="SUPFAM" id="SSF52096">
    <property type="entry name" value="ClpP/crotonase"/>
    <property type="match status" value="1"/>
</dbReference>
<keyword evidence="4 7" id="KW-0378">Hydrolase</keyword>
<comment type="similarity">
    <text evidence="1 6">Belongs to the peptidase S14 family.</text>
</comment>
<accession>A0A174T204</accession>
<dbReference type="GO" id="GO:0009368">
    <property type="term" value="C:endopeptidase Clp complex"/>
    <property type="evidence" value="ECO:0007669"/>
    <property type="project" value="TreeGrafter"/>
</dbReference>
<dbReference type="CDD" id="cd07016">
    <property type="entry name" value="S14_ClpP_1"/>
    <property type="match status" value="1"/>
</dbReference>
<evidence type="ECO:0000256" key="1">
    <source>
        <dbReference type="ARBA" id="ARBA00007039"/>
    </source>
</evidence>
<sequence length="409" mass="42781">MRISNNLRVLAGPAPVAAAGTAPKFWSMADVGEDEAEITMYGEIVDRRPVDWWTGEPEPGLFISPEGFLEDLAQVKGKSRVTIRINSIGGDLYTGMAIYNQLKALPGQKTVVIDGIAASAASVIAMAGDVIQIPVGGTVMIHEPSAFLADSYDQQQLKGVLKMLDAASRSAAEVYAGKTGLEVDAVRSMMAKTTWMIGQEAVDKGFATELLEGDGPQMAMSADRSTLVVGGLRFNAKGLRNIPGGIPVKDNILPAAAAPRPTAGIEKTKQGGKQVMTLEELRAAHPELVAQIESAAQAAARTEATTAERARIKAIEEIASGVGDPQLVEDAKYGDAPCTAPELALKAMQQQAKLGAKHLQNAAKDFNASGADGVGAVPNGGAGNEPEDEAHQVKAVVDAYNMIKGGNNK</sequence>
<evidence type="ECO:0000313" key="7">
    <source>
        <dbReference type="EMBL" id="CUQ03852.1"/>
    </source>
</evidence>
<dbReference type="InterPro" id="IPR029045">
    <property type="entry name" value="ClpP/crotonase-like_dom_sf"/>
</dbReference>
<dbReference type="GO" id="GO:0004176">
    <property type="term" value="F:ATP-dependent peptidase activity"/>
    <property type="evidence" value="ECO:0007669"/>
    <property type="project" value="InterPro"/>
</dbReference>
<dbReference type="AlphaFoldDB" id="A0A174T204"/>
<evidence type="ECO:0000256" key="3">
    <source>
        <dbReference type="ARBA" id="ARBA00022670"/>
    </source>
</evidence>
<protein>
    <recommendedName>
        <fullName evidence="6">ATP-dependent Clp protease proteolytic subunit</fullName>
    </recommendedName>
</protein>
<keyword evidence="2" id="KW-0963">Cytoplasm</keyword>
<dbReference type="NCBIfam" id="NF045542">
    <property type="entry name" value="Clp_rel_HeadMat"/>
    <property type="match status" value="1"/>
</dbReference>
<keyword evidence="5" id="KW-0720">Serine protease</keyword>
<dbReference type="GO" id="GO:0006515">
    <property type="term" value="P:protein quality control for misfolded or incompletely synthesized proteins"/>
    <property type="evidence" value="ECO:0007669"/>
    <property type="project" value="TreeGrafter"/>
</dbReference>
<dbReference type="GO" id="GO:0004252">
    <property type="term" value="F:serine-type endopeptidase activity"/>
    <property type="evidence" value="ECO:0007669"/>
    <property type="project" value="InterPro"/>
</dbReference>
<evidence type="ECO:0000256" key="5">
    <source>
        <dbReference type="ARBA" id="ARBA00022825"/>
    </source>
</evidence>
<evidence type="ECO:0000256" key="4">
    <source>
        <dbReference type="ARBA" id="ARBA00022801"/>
    </source>
</evidence>
<evidence type="ECO:0000256" key="6">
    <source>
        <dbReference type="RuleBase" id="RU003567"/>
    </source>
</evidence>
<dbReference type="EMBL" id="CZBE01000022">
    <property type="protein sequence ID" value="CUQ03852.1"/>
    <property type="molecule type" value="Genomic_DNA"/>
</dbReference>
<proteinExistence type="inferred from homology"/>
<dbReference type="OrthoDB" id="9806592at2"/>
<dbReference type="Gene3D" id="3.90.226.10">
    <property type="entry name" value="2-enoyl-CoA Hydratase, Chain A, domain 1"/>
    <property type="match status" value="1"/>
</dbReference>
<evidence type="ECO:0000256" key="2">
    <source>
        <dbReference type="ARBA" id="ARBA00022490"/>
    </source>
</evidence>
<dbReference type="InterPro" id="IPR001907">
    <property type="entry name" value="ClpP"/>
</dbReference>
<dbReference type="InterPro" id="IPR023562">
    <property type="entry name" value="ClpP/TepA"/>
</dbReference>
<dbReference type="PANTHER" id="PTHR10381:SF70">
    <property type="entry name" value="ATP-DEPENDENT CLP PROTEASE PROTEOLYTIC SUBUNIT"/>
    <property type="match status" value="1"/>
</dbReference>
<evidence type="ECO:0000313" key="8">
    <source>
        <dbReference type="Proteomes" id="UP000095765"/>
    </source>
</evidence>
<dbReference type="PRINTS" id="PR00127">
    <property type="entry name" value="CLPPROTEASEP"/>
</dbReference>
<name>A0A174T204_9FIRM</name>